<feature type="transmembrane region" description="Helical" evidence="7">
    <location>
        <begin position="61"/>
        <end position="81"/>
    </location>
</feature>
<dbReference type="InterPro" id="IPR007353">
    <property type="entry name" value="DUF421"/>
</dbReference>
<evidence type="ECO:0000256" key="7">
    <source>
        <dbReference type="SAM" id="Phobius"/>
    </source>
</evidence>
<feature type="transmembrane region" description="Helical" evidence="7">
    <location>
        <begin position="6"/>
        <end position="28"/>
    </location>
</feature>
<evidence type="ECO:0000259" key="9">
    <source>
        <dbReference type="Pfam" id="PF20730"/>
    </source>
</evidence>
<proteinExistence type="inferred from homology"/>
<protein>
    <submittedName>
        <fullName evidence="10">Uncharacterized membrane protein YcaP (DUF421 family)</fullName>
    </submittedName>
</protein>
<feature type="transmembrane region" description="Helical" evidence="7">
    <location>
        <begin position="35"/>
        <end position="55"/>
    </location>
</feature>
<dbReference type="Pfam" id="PF20730">
    <property type="entry name" value="YetF_N"/>
    <property type="match status" value="1"/>
</dbReference>
<evidence type="ECO:0000313" key="11">
    <source>
        <dbReference type="Proteomes" id="UP000255326"/>
    </source>
</evidence>
<evidence type="ECO:0000256" key="5">
    <source>
        <dbReference type="ARBA" id="ARBA00022989"/>
    </source>
</evidence>
<evidence type="ECO:0000256" key="6">
    <source>
        <dbReference type="ARBA" id="ARBA00023136"/>
    </source>
</evidence>
<keyword evidence="3" id="KW-1003">Cell membrane</keyword>
<evidence type="ECO:0000256" key="4">
    <source>
        <dbReference type="ARBA" id="ARBA00022692"/>
    </source>
</evidence>
<dbReference type="InterPro" id="IPR048454">
    <property type="entry name" value="YetF_N"/>
</dbReference>
<dbReference type="Pfam" id="PF04239">
    <property type="entry name" value="DUF421"/>
    <property type="match status" value="1"/>
</dbReference>
<name>A0A370GQ56_9BACI</name>
<accession>A0A370GQ56</accession>
<keyword evidence="11" id="KW-1185">Reference proteome</keyword>
<dbReference type="AlphaFoldDB" id="A0A370GQ56"/>
<dbReference type="InterPro" id="IPR023090">
    <property type="entry name" value="UPF0702_alpha/beta_dom_sf"/>
</dbReference>
<feature type="domain" description="YetF C-terminal" evidence="8">
    <location>
        <begin position="83"/>
        <end position="217"/>
    </location>
</feature>
<dbReference type="GO" id="GO:0005886">
    <property type="term" value="C:plasma membrane"/>
    <property type="evidence" value="ECO:0007669"/>
    <property type="project" value="UniProtKB-SubCell"/>
</dbReference>
<sequence length="227" mass="26025">MEELDMGLMTTKIIIGFAALFMIVIWTGRTSIYQLTLFHLVFVLVLGEFLGNALYENDVHTLQFLYGTGLWLLLMLAMEYITQKWNFTRSFLIGDPAIIIRNGSFDRQMMKKNKVDINQVQSLLRQNSVFSVREVKYGILEANGQISLLLKSQFQNPIKEDLNLPAKEETLPIALIIDGDILEDNLKQIGCTDAWLRTQLNIKGYTSEKDIFFADWEPTNGIHICPK</sequence>
<organism evidence="10 11">
    <name type="scientific">Falsibacillus pallidus</name>
    <dbReference type="NCBI Taxonomy" id="493781"/>
    <lineage>
        <taxon>Bacteria</taxon>
        <taxon>Bacillati</taxon>
        <taxon>Bacillota</taxon>
        <taxon>Bacilli</taxon>
        <taxon>Bacillales</taxon>
        <taxon>Bacillaceae</taxon>
        <taxon>Falsibacillus</taxon>
    </lineage>
</organism>
<dbReference type="Proteomes" id="UP000255326">
    <property type="component" value="Unassembled WGS sequence"/>
</dbReference>
<comment type="similarity">
    <text evidence="2">Belongs to the UPF0702 family.</text>
</comment>
<dbReference type="Gene3D" id="3.30.240.20">
    <property type="entry name" value="bsu07140 like domains"/>
    <property type="match status" value="2"/>
</dbReference>
<dbReference type="PANTHER" id="PTHR34582:SF5">
    <property type="entry name" value="UPF0702 TRANSMEMBRANE PROTEIN YETF"/>
    <property type="match status" value="1"/>
</dbReference>
<reference evidence="10 11" key="1">
    <citation type="submission" date="2018-07" db="EMBL/GenBank/DDBJ databases">
        <title>Genomic Encyclopedia of Type Strains, Phase IV (KMG-IV): sequencing the most valuable type-strain genomes for metagenomic binning, comparative biology and taxonomic classification.</title>
        <authorList>
            <person name="Goeker M."/>
        </authorList>
    </citation>
    <scope>NUCLEOTIDE SEQUENCE [LARGE SCALE GENOMIC DNA]</scope>
    <source>
        <strain evidence="10 11">DSM 25281</strain>
    </source>
</reference>
<dbReference type="RefSeq" id="WP_114744667.1">
    <property type="nucleotide sequence ID" value="NZ_QQAY01000002.1"/>
</dbReference>
<dbReference type="PANTHER" id="PTHR34582">
    <property type="entry name" value="UPF0702 TRANSMEMBRANE PROTEIN YCAP"/>
    <property type="match status" value="1"/>
</dbReference>
<keyword evidence="6 7" id="KW-0472">Membrane</keyword>
<evidence type="ECO:0000313" key="10">
    <source>
        <dbReference type="EMBL" id="RDI45858.1"/>
    </source>
</evidence>
<evidence type="ECO:0000256" key="2">
    <source>
        <dbReference type="ARBA" id="ARBA00006448"/>
    </source>
</evidence>
<evidence type="ECO:0000256" key="1">
    <source>
        <dbReference type="ARBA" id="ARBA00004651"/>
    </source>
</evidence>
<dbReference type="EMBL" id="QQAY01000002">
    <property type="protein sequence ID" value="RDI45858.1"/>
    <property type="molecule type" value="Genomic_DNA"/>
</dbReference>
<evidence type="ECO:0000256" key="3">
    <source>
        <dbReference type="ARBA" id="ARBA00022475"/>
    </source>
</evidence>
<gene>
    <name evidence="10" type="ORF">DFR59_102493</name>
</gene>
<comment type="subcellular location">
    <subcellularLocation>
        <location evidence="1">Cell membrane</location>
        <topology evidence="1">Multi-pass membrane protein</topology>
    </subcellularLocation>
</comment>
<feature type="domain" description="YetF-like N-terminal transmembrane" evidence="9">
    <location>
        <begin position="8"/>
        <end position="81"/>
    </location>
</feature>
<keyword evidence="4 7" id="KW-0812">Transmembrane</keyword>
<comment type="caution">
    <text evidence="10">The sequence shown here is derived from an EMBL/GenBank/DDBJ whole genome shotgun (WGS) entry which is preliminary data.</text>
</comment>
<evidence type="ECO:0000259" key="8">
    <source>
        <dbReference type="Pfam" id="PF04239"/>
    </source>
</evidence>
<keyword evidence="5 7" id="KW-1133">Transmembrane helix</keyword>
<dbReference type="OrthoDB" id="1076133at2"/>